<dbReference type="Proteomes" id="UP000005237">
    <property type="component" value="Unassembled WGS sequence"/>
</dbReference>
<name>A0A8R1I7W2_CAEJA</name>
<dbReference type="Pfam" id="PF00104">
    <property type="entry name" value="Hormone_recep"/>
    <property type="match status" value="1"/>
</dbReference>
<evidence type="ECO:0000256" key="2">
    <source>
        <dbReference type="ARBA" id="ARBA00023163"/>
    </source>
</evidence>
<dbReference type="SUPFAM" id="SSF48508">
    <property type="entry name" value="Nuclear receptor ligand-binding domain"/>
    <property type="match status" value="1"/>
</dbReference>
<dbReference type="PROSITE" id="PS51843">
    <property type="entry name" value="NR_LBD"/>
    <property type="match status" value="1"/>
</dbReference>
<dbReference type="PANTHER" id="PTHR46011:SF3">
    <property type="entry name" value="NR LBD DOMAIN-CONTAINING PROTEIN-RELATED"/>
    <property type="match status" value="1"/>
</dbReference>
<sequence>MIEDQQQILDAHFIVPFVLLERAFQSQSGEHFVMASGSVIDINDLMMFYRNPEESDDGKAKDAKSVLEPYWKLNNQVLRKHLRELQLDVAEFLFLAAIIYWDFGLPDQSDTSIQICMSMRSKIVQHLTTFEKEHRRNGDHSLRVAEVMMVLQTVQKSINQMHECREISLVYDLQARACPLFDSFKDE</sequence>
<proteinExistence type="predicted"/>
<evidence type="ECO:0000259" key="4">
    <source>
        <dbReference type="PROSITE" id="PS51843"/>
    </source>
</evidence>
<organism evidence="5 6">
    <name type="scientific">Caenorhabditis japonica</name>
    <dbReference type="NCBI Taxonomy" id="281687"/>
    <lineage>
        <taxon>Eukaryota</taxon>
        <taxon>Metazoa</taxon>
        <taxon>Ecdysozoa</taxon>
        <taxon>Nematoda</taxon>
        <taxon>Chromadorea</taxon>
        <taxon>Rhabditida</taxon>
        <taxon>Rhabditina</taxon>
        <taxon>Rhabditomorpha</taxon>
        <taxon>Rhabditoidea</taxon>
        <taxon>Rhabditidae</taxon>
        <taxon>Peloderinae</taxon>
        <taxon>Caenorhabditis</taxon>
    </lineage>
</organism>
<feature type="domain" description="NR LBD" evidence="4">
    <location>
        <begin position="1"/>
        <end position="187"/>
    </location>
</feature>
<evidence type="ECO:0000256" key="3">
    <source>
        <dbReference type="ARBA" id="ARBA00023170"/>
    </source>
</evidence>
<dbReference type="GO" id="GO:0003700">
    <property type="term" value="F:DNA-binding transcription factor activity"/>
    <property type="evidence" value="ECO:0007669"/>
    <property type="project" value="TreeGrafter"/>
</dbReference>
<keyword evidence="6" id="KW-1185">Reference proteome</keyword>
<reference evidence="6" key="1">
    <citation type="submission" date="2010-08" db="EMBL/GenBank/DDBJ databases">
        <authorList>
            <consortium name="Caenorhabditis japonica Sequencing Consortium"/>
            <person name="Wilson R.K."/>
        </authorList>
    </citation>
    <scope>NUCLEOTIDE SEQUENCE [LARGE SCALE GENOMIC DNA]</scope>
    <source>
        <strain evidence="6">DF5081</strain>
    </source>
</reference>
<dbReference type="InterPro" id="IPR035500">
    <property type="entry name" value="NHR-like_dom_sf"/>
</dbReference>
<evidence type="ECO:0000313" key="6">
    <source>
        <dbReference type="Proteomes" id="UP000005237"/>
    </source>
</evidence>
<dbReference type="EnsemblMetazoa" id="CJA17493.1">
    <property type="protein sequence ID" value="CJA17493.1"/>
    <property type="gene ID" value="WBGene00136697"/>
</dbReference>
<dbReference type="PANTHER" id="PTHR46011">
    <property type="entry name" value="NUCLEAR HORMONE RECEPTOR FAMILY MEMBER NHR-86-RELATED"/>
    <property type="match status" value="1"/>
</dbReference>
<accession>A0A8R1I7W2</accession>
<dbReference type="AlphaFoldDB" id="A0A8R1I7W2"/>
<dbReference type="InterPro" id="IPR000536">
    <property type="entry name" value="Nucl_hrmn_rcpt_lig-bd"/>
</dbReference>
<reference evidence="5" key="2">
    <citation type="submission" date="2022-06" db="UniProtKB">
        <authorList>
            <consortium name="EnsemblMetazoa"/>
        </authorList>
    </citation>
    <scope>IDENTIFICATION</scope>
    <source>
        <strain evidence="5">DF5081</strain>
    </source>
</reference>
<dbReference type="GO" id="GO:0006357">
    <property type="term" value="P:regulation of transcription by RNA polymerase II"/>
    <property type="evidence" value="ECO:0007669"/>
    <property type="project" value="TreeGrafter"/>
</dbReference>
<evidence type="ECO:0000313" key="5">
    <source>
        <dbReference type="EnsemblMetazoa" id="CJA17493.1"/>
    </source>
</evidence>
<keyword evidence="1" id="KW-0805">Transcription regulation</keyword>
<dbReference type="GO" id="GO:0005634">
    <property type="term" value="C:nucleus"/>
    <property type="evidence" value="ECO:0007669"/>
    <property type="project" value="TreeGrafter"/>
</dbReference>
<dbReference type="Gene3D" id="1.10.565.10">
    <property type="entry name" value="Retinoid X Receptor"/>
    <property type="match status" value="1"/>
</dbReference>
<keyword evidence="3" id="KW-0675">Receptor</keyword>
<evidence type="ECO:0000256" key="1">
    <source>
        <dbReference type="ARBA" id="ARBA00023015"/>
    </source>
</evidence>
<protein>
    <submittedName>
        <fullName evidence="5">NR LBD domain-containing protein</fullName>
    </submittedName>
</protein>
<dbReference type="SMART" id="SM00430">
    <property type="entry name" value="HOLI"/>
    <property type="match status" value="1"/>
</dbReference>
<keyword evidence="2" id="KW-0804">Transcription</keyword>